<keyword evidence="3" id="KW-1185">Reference proteome</keyword>
<organism evidence="2 3">
    <name type="scientific">Rhizopus stolonifer</name>
    <name type="common">Rhizopus nigricans</name>
    <dbReference type="NCBI Taxonomy" id="4846"/>
    <lineage>
        <taxon>Eukaryota</taxon>
        <taxon>Fungi</taxon>
        <taxon>Fungi incertae sedis</taxon>
        <taxon>Mucoromycota</taxon>
        <taxon>Mucoromycotina</taxon>
        <taxon>Mucoromycetes</taxon>
        <taxon>Mucorales</taxon>
        <taxon>Mucorineae</taxon>
        <taxon>Rhizopodaceae</taxon>
        <taxon>Rhizopus</taxon>
    </lineage>
</organism>
<evidence type="ECO:0000259" key="1">
    <source>
        <dbReference type="Pfam" id="PF21762"/>
    </source>
</evidence>
<dbReference type="EMBL" id="PJQM01001441">
    <property type="protein sequence ID" value="RCI02328.1"/>
    <property type="molecule type" value="Genomic_DNA"/>
</dbReference>
<dbReference type="OrthoDB" id="2282785at2759"/>
<feature type="domain" description="Gfd2/YDR514C-like C-terminal" evidence="1">
    <location>
        <begin position="10"/>
        <end position="143"/>
    </location>
</feature>
<gene>
    <name evidence="2" type="ORF">CU098_010591</name>
</gene>
<comment type="caution">
    <text evidence="2">The sequence shown here is derived from an EMBL/GenBank/DDBJ whole genome shotgun (WGS) entry which is preliminary data.</text>
</comment>
<dbReference type="Pfam" id="PF21762">
    <property type="entry name" value="DEDDh_C"/>
    <property type="match status" value="1"/>
</dbReference>
<protein>
    <recommendedName>
        <fullName evidence="1">Gfd2/YDR514C-like C-terminal domain-containing protein</fullName>
    </recommendedName>
</protein>
<accession>A0A367KJJ4</accession>
<name>A0A367KJJ4_RHIST</name>
<sequence length="492" mass="55858">MYDSKTGLFMDQHYINDQYRHLKNSRFVDDQKEHFNFGISVWCSLDQALVELRKDLDWAVERDGEFILVGHGLDSDLKYLAQQKFHWPDGYGGETLEVNKSACKIILNTDNIYAASINDLHNPPSLGGTLNILGVDTWNLHNADISQNHWLYLSLPASRYVFFGSEDTGAGHSLKRFSAGCSAEVQRSKKYELALKKFWCESHADIEKVAIQQKINVEITGAFLQEEAAKKLRGKWPQVQSPTVSKKEQAVNLDILIKREALKIHEKFLANPKSLSSHQRKIMSAGLFSIFDLSDQFFASWQSLFSQAQWKFINDYFDEKLELPMYTLETVTKDTIATVENTLNLSGNYDAVIDYIRKILWSSILEFLFPPKEKVRIIIGESENKHTTKEKAYLYRNSSNIHGFKINIRLVVDIGGDEADLVVSECAKNDEDNKIIQDEEKLLRKSKDALDGMIQNVSGSDCCLAAYFTQFNGTSCALSTTHLAANGLYVST</sequence>
<dbReference type="AlphaFoldDB" id="A0A367KJJ4"/>
<reference evidence="2 3" key="1">
    <citation type="journal article" date="2018" name="G3 (Bethesda)">
        <title>Phylogenetic and Phylogenomic Definition of Rhizopus Species.</title>
        <authorList>
            <person name="Gryganskyi A.P."/>
            <person name="Golan J."/>
            <person name="Dolatabadi S."/>
            <person name="Mondo S."/>
            <person name="Robb S."/>
            <person name="Idnurm A."/>
            <person name="Muszewska A."/>
            <person name="Steczkiewicz K."/>
            <person name="Masonjones S."/>
            <person name="Liao H.L."/>
            <person name="Gajdeczka M.T."/>
            <person name="Anike F."/>
            <person name="Vuek A."/>
            <person name="Anishchenko I.M."/>
            <person name="Voigt K."/>
            <person name="de Hoog G.S."/>
            <person name="Smith M.E."/>
            <person name="Heitman J."/>
            <person name="Vilgalys R."/>
            <person name="Stajich J.E."/>
        </authorList>
    </citation>
    <scope>NUCLEOTIDE SEQUENCE [LARGE SCALE GENOMIC DNA]</scope>
    <source>
        <strain evidence="2 3">LSU 92-RS-03</strain>
    </source>
</reference>
<dbReference type="GO" id="GO:0005634">
    <property type="term" value="C:nucleus"/>
    <property type="evidence" value="ECO:0007669"/>
    <property type="project" value="TreeGrafter"/>
</dbReference>
<dbReference type="InterPro" id="IPR048519">
    <property type="entry name" value="Gfd2/YDR514C-like_C"/>
</dbReference>
<dbReference type="PANTHER" id="PTHR28083:SF1">
    <property type="entry name" value="GOOD FOR FULL DBP5 ACTIVITY PROTEIN 2"/>
    <property type="match status" value="1"/>
</dbReference>
<proteinExistence type="predicted"/>
<dbReference type="InterPro" id="IPR040151">
    <property type="entry name" value="Gfd2/YDR514C-like"/>
</dbReference>
<dbReference type="PANTHER" id="PTHR28083">
    <property type="entry name" value="GOOD FOR FULL DBP5 ACTIVITY PROTEIN 2"/>
    <property type="match status" value="1"/>
</dbReference>
<dbReference type="Proteomes" id="UP000253551">
    <property type="component" value="Unassembled WGS sequence"/>
</dbReference>
<evidence type="ECO:0000313" key="2">
    <source>
        <dbReference type="EMBL" id="RCI02328.1"/>
    </source>
</evidence>
<evidence type="ECO:0000313" key="3">
    <source>
        <dbReference type="Proteomes" id="UP000253551"/>
    </source>
</evidence>